<name>A0A8S4PAJ1_OWEFU</name>
<feature type="non-terminal residue" evidence="1">
    <location>
        <position position="1"/>
    </location>
</feature>
<evidence type="ECO:0008006" key="3">
    <source>
        <dbReference type="Google" id="ProtNLM"/>
    </source>
</evidence>
<accession>A0A8S4PAJ1</accession>
<evidence type="ECO:0000313" key="1">
    <source>
        <dbReference type="EMBL" id="CAH1791079.1"/>
    </source>
</evidence>
<sequence>PMTSGIPLYFLVIASNNQGLSVSLECDIPTYDMTLPRGRMIPDFHSTSHPHVLRASGMAVDDSPLKQHALAVGYGHGIYGDQEVAWHYIAPNKSSVVDVIDDEFNSGILNHFTAVRLGKLIAKAKHPIKPHVVSSWATPRGCAKECLEYPPAKCTSFNYDYGKAGTCELLEFVEGNQAELHESGHFHHFERLGAGHSGKYSYDELSLSHNTVYYFNYQVVNTLGYESILTSKAILADFTPPSTGPIVQPISSHFTREPCVDITTDVFSERCIEPTPLKNYRVVVDGVSEPDGPHSLCVFNGDRAMFDLRWTRDNKYCSANWDGFHDNETGIFNYLVSVGTDLCLDNHHTHKDPHSHIIYESEWTHEAMLYPLHMPDGYYHINVRALNKIAFGGPMAVTVCHSLPYIVDTTPPFVHHVLTLSYNEHTYVIKMTYNVSDPLSDIREVDFCLGRSRRDCYISDWDRYPNKTHLEKIQHVPDGIPAWPKIRAINNVDLREVGPTNVPIVIDTTPPIAGDLFDGWVHNIDFKYQNRDNILCANWRNFHDPDSGLVGYKIGFGTRRGLVDVVQLTDLGHYEYDACMTSFTNITSLVHNSTYYTILYAFNGGHRLLNVSVISDGVLVDMTNPSCGWIKDGLDKDIDRNYTSKTASVLVNWGGFEDQESGIDDYSLAVYRRRPSSKANEETTVSLIHQPESVGGNTSFINWHHFHHHHGDHIYVEMNTTNGANSTITTVSTGVTVDLTAPDVQYLGDGDVPGINAQFSSSLSELAANWLFIDPESGINHHQFTVYEQHGGTKRQIFPTR</sequence>
<dbReference type="EMBL" id="CAIIXF020000008">
    <property type="protein sequence ID" value="CAH1791079.1"/>
    <property type="molecule type" value="Genomic_DNA"/>
</dbReference>
<evidence type="ECO:0000313" key="2">
    <source>
        <dbReference type="Proteomes" id="UP000749559"/>
    </source>
</evidence>
<organism evidence="1 2">
    <name type="scientific">Owenia fusiformis</name>
    <name type="common">Polychaete worm</name>
    <dbReference type="NCBI Taxonomy" id="6347"/>
    <lineage>
        <taxon>Eukaryota</taxon>
        <taxon>Metazoa</taxon>
        <taxon>Spiralia</taxon>
        <taxon>Lophotrochozoa</taxon>
        <taxon>Annelida</taxon>
        <taxon>Polychaeta</taxon>
        <taxon>Sedentaria</taxon>
        <taxon>Canalipalpata</taxon>
        <taxon>Sabellida</taxon>
        <taxon>Oweniida</taxon>
        <taxon>Oweniidae</taxon>
        <taxon>Owenia</taxon>
    </lineage>
</organism>
<gene>
    <name evidence="1" type="ORF">OFUS_LOCUS16209</name>
</gene>
<dbReference type="Proteomes" id="UP000749559">
    <property type="component" value="Unassembled WGS sequence"/>
</dbReference>
<dbReference type="OrthoDB" id="6156461at2759"/>
<dbReference type="AlphaFoldDB" id="A0A8S4PAJ1"/>
<protein>
    <recommendedName>
        <fullName evidence="3">Apple domain-containing protein</fullName>
    </recommendedName>
</protein>
<reference evidence="1" key="1">
    <citation type="submission" date="2022-03" db="EMBL/GenBank/DDBJ databases">
        <authorList>
            <person name="Martin C."/>
        </authorList>
    </citation>
    <scope>NUCLEOTIDE SEQUENCE</scope>
</reference>
<keyword evidence="2" id="KW-1185">Reference proteome</keyword>
<dbReference type="CDD" id="cd01099">
    <property type="entry name" value="PAN_AP_HGF"/>
    <property type="match status" value="1"/>
</dbReference>
<dbReference type="PANTHER" id="PTHR16897:SF2">
    <property type="entry name" value="OS03G0226600 PROTEIN"/>
    <property type="match status" value="1"/>
</dbReference>
<proteinExistence type="predicted"/>
<dbReference type="PANTHER" id="PTHR16897">
    <property type="entry name" value="OS10G0105400 PROTEIN"/>
    <property type="match status" value="1"/>
</dbReference>
<dbReference type="Gene3D" id="3.50.4.10">
    <property type="entry name" value="Hepatocyte Growth Factor"/>
    <property type="match status" value="1"/>
</dbReference>
<comment type="caution">
    <text evidence="1">The sequence shown here is derived from an EMBL/GenBank/DDBJ whole genome shotgun (WGS) entry which is preliminary data.</text>
</comment>